<protein>
    <submittedName>
        <fullName evidence="1">Uncharacterized protein</fullName>
    </submittedName>
</protein>
<dbReference type="RefSeq" id="WP_265262374.1">
    <property type="nucleotide sequence ID" value="NZ_JAIHOM010000001.1"/>
</dbReference>
<accession>A0ABT3L0M0</accession>
<organism evidence="1 2">
    <name type="scientific">Spirulina subsalsa FACHB-351</name>
    <dbReference type="NCBI Taxonomy" id="234711"/>
    <lineage>
        <taxon>Bacteria</taxon>
        <taxon>Bacillati</taxon>
        <taxon>Cyanobacteriota</taxon>
        <taxon>Cyanophyceae</taxon>
        <taxon>Spirulinales</taxon>
        <taxon>Spirulinaceae</taxon>
        <taxon>Spirulina</taxon>
    </lineage>
</organism>
<sequence>MNSEELAQYLEKTNSQFRPWLLVQLRLRKLQEIQDQLSAEEYEARLADIHQDLMNLGEWWVGQEDEAFGGSFLGGL</sequence>
<keyword evidence="2" id="KW-1185">Reference proteome</keyword>
<gene>
    <name evidence="1" type="ORF">K4A83_00315</name>
</gene>
<evidence type="ECO:0000313" key="2">
    <source>
        <dbReference type="Proteomes" id="UP001526426"/>
    </source>
</evidence>
<reference evidence="1 2" key="1">
    <citation type="submission" date="2021-08" db="EMBL/GenBank/DDBJ databases">
        <title>Draft genome sequence of Spirulina subsalsa with high tolerance to salinity and hype-accumulation of phycocyanin.</title>
        <authorList>
            <person name="Pei H."/>
            <person name="Jiang L."/>
        </authorList>
    </citation>
    <scope>NUCLEOTIDE SEQUENCE [LARGE SCALE GENOMIC DNA]</scope>
    <source>
        <strain evidence="1 2">FACHB-351</strain>
    </source>
</reference>
<name>A0ABT3L0M0_9CYAN</name>
<dbReference type="Proteomes" id="UP001526426">
    <property type="component" value="Unassembled WGS sequence"/>
</dbReference>
<proteinExistence type="predicted"/>
<comment type="caution">
    <text evidence="1">The sequence shown here is derived from an EMBL/GenBank/DDBJ whole genome shotgun (WGS) entry which is preliminary data.</text>
</comment>
<evidence type="ECO:0000313" key="1">
    <source>
        <dbReference type="EMBL" id="MCW6034722.1"/>
    </source>
</evidence>
<dbReference type="EMBL" id="JAIHOM010000001">
    <property type="protein sequence ID" value="MCW6034722.1"/>
    <property type="molecule type" value="Genomic_DNA"/>
</dbReference>